<dbReference type="RefSeq" id="WP_009139312.1">
    <property type="nucleotide sequence ID" value="NZ_JH815198.1"/>
</dbReference>
<evidence type="ECO:0000256" key="1">
    <source>
        <dbReference type="ARBA" id="ARBA00004370"/>
    </source>
</evidence>
<protein>
    <recommendedName>
        <fullName evidence="9">Penicillin-binding protein 2</fullName>
    </recommendedName>
</protein>
<dbReference type="InParanoid" id="K0YK66"/>
<evidence type="ECO:0000256" key="4">
    <source>
        <dbReference type="SAM" id="Phobius"/>
    </source>
</evidence>
<dbReference type="AlphaFoldDB" id="K0YK66"/>
<dbReference type="PATRIC" id="fig|742818.3.peg.1169"/>
<accession>K0YK66</accession>
<dbReference type="Proteomes" id="UP000006069">
    <property type="component" value="Unassembled WGS sequence"/>
</dbReference>
<evidence type="ECO:0000256" key="3">
    <source>
        <dbReference type="ARBA" id="ARBA00023136"/>
    </source>
</evidence>
<evidence type="ECO:0000313" key="8">
    <source>
        <dbReference type="Proteomes" id="UP000006069"/>
    </source>
</evidence>
<comment type="subcellular location">
    <subcellularLocation>
        <location evidence="1">Membrane</location>
    </subcellularLocation>
</comment>
<dbReference type="GO" id="GO:0005886">
    <property type="term" value="C:plasma membrane"/>
    <property type="evidence" value="ECO:0007669"/>
    <property type="project" value="TreeGrafter"/>
</dbReference>
<dbReference type="Gene3D" id="3.90.1310.10">
    <property type="entry name" value="Penicillin-binding protein 2a (Domain 2)"/>
    <property type="match status" value="1"/>
</dbReference>
<dbReference type="PANTHER" id="PTHR30627:SF1">
    <property type="entry name" value="PEPTIDOGLYCAN D,D-TRANSPEPTIDASE FTSI"/>
    <property type="match status" value="1"/>
</dbReference>
<dbReference type="eggNOG" id="COG0768">
    <property type="taxonomic scope" value="Bacteria"/>
</dbReference>
<dbReference type="InterPro" id="IPR001460">
    <property type="entry name" value="PCN-bd_Tpept"/>
</dbReference>
<dbReference type="Gene3D" id="1.10.150.770">
    <property type="match status" value="1"/>
</dbReference>
<comment type="caution">
    <text evidence="7">The sequence shown here is derived from an EMBL/GenBank/DDBJ whole genome shotgun (WGS) entry which is preliminary data.</text>
</comment>
<dbReference type="Gene3D" id="3.40.710.10">
    <property type="entry name" value="DD-peptidase/beta-lactamase superfamily"/>
    <property type="match status" value="1"/>
</dbReference>
<evidence type="ECO:0000313" key="7">
    <source>
        <dbReference type="EMBL" id="EJZ83593.1"/>
    </source>
</evidence>
<dbReference type="InterPro" id="IPR036138">
    <property type="entry name" value="PBP_dimer_sf"/>
</dbReference>
<dbReference type="FunCoup" id="K0YK66">
    <property type="interactions" value="24"/>
</dbReference>
<dbReference type="GO" id="GO:0008658">
    <property type="term" value="F:penicillin binding"/>
    <property type="evidence" value="ECO:0007669"/>
    <property type="project" value="InterPro"/>
</dbReference>
<evidence type="ECO:0000259" key="5">
    <source>
        <dbReference type="Pfam" id="PF00905"/>
    </source>
</evidence>
<dbReference type="SUPFAM" id="SSF56601">
    <property type="entry name" value="beta-lactamase/transpeptidase-like"/>
    <property type="match status" value="1"/>
</dbReference>
<dbReference type="Gene3D" id="3.30.450.330">
    <property type="match status" value="1"/>
</dbReference>
<reference evidence="7 8" key="1">
    <citation type="submission" date="2012-08" db="EMBL/GenBank/DDBJ databases">
        <title>The Genome Sequence of Slackia piriformis YIT 12062.</title>
        <authorList>
            <consortium name="The Broad Institute Genome Sequencing Platform"/>
            <person name="Earl A."/>
            <person name="Ward D."/>
            <person name="Feldgarden M."/>
            <person name="Gevers D."/>
            <person name="Morotomi M."/>
            <person name="Walker B."/>
            <person name="Young S.K."/>
            <person name="Zeng Q."/>
            <person name="Gargeya S."/>
            <person name="Fitzgerald M."/>
            <person name="Haas B."/>
            <person name="Abouelleil A."/>
            <person name="Alvarado L."/>
            <person name="Arachchi H.M."/>
            <person name="Berlin A.M."/>
            <person name="Chapman S.B."/>
            <person name="Goldberg J."/>
            <person name="Griggs A."/>
            <person name="Gujja S."/>
            <person name="Hansen M."/>
            <person name="Howarth C."/>
            <person name="Imamovic A."/>
            <person name="Larimer J."/>
            <person name="McCowen C."/>
            <person name="Montmayeur A."/>
            <person name="Murphy C."/>
            <person name="Neiman D."/>
            <person name="Pearson M."/>
            <person name="Priest M."/>
            <person name="Roberts A."/>
            <person name="Saif S."/>
            <person name="Shea T."/>
            <person name="Sisk P."/>
            <person name="Sykes S."/>
            <person name="Wortman J."/>
            <person name="Nusbaum C."/>
            <person name="Birren B."/>
        </authorList>
    </citation>
    <scope>NUCLEOTIDE SEQUENCE [LARGE SCALE GENOMIC DNA]</scope>
    <source>
        <strain evidence="7 8">YIT 12062</strain>
    </source>
</reference>
<dbReference type="EMBL" id="ADMD01000007">
    <property type="protein sequence ID" value="EJZ83593.1"/>
    <property type="molecule type" value="Genomic_DNA"/>
</dbReference>
<organism evidence="7 8">
    <name type="scientific">Slackia piriformis YIT 12062</name>
    <dbReference type="NCBI Taxonomy" id="742818"/>
    <lineage>
        <taxon>Bacteria</taxon>
        <taxon>Bacillati</taxon>
        <taxon>Actinomycetota</taxon>
        <taxon>Coriobacteriia</taxon>
        <taxon>Eggerthellales</taxon>
        <taxon>Eggerthellaceae</taxon>
        <taxon>Slackia</taxon>
    </lineage>
</organism>
<keyword evidence="4" id="KW-0812">Transmembrane</keyword>
<evidence type="ECO:0000259" key="6">
    <source>
        <dbReference type="Pfam" id="PF03717"/>
    </source>
</evidence>
<dbReference type="PANTHER" id="PTHR30627">
    <property type="entry name" value="PEPTIDOGLYCAN D,D-TRANSPEPTIDASE"/>
    <property type="match status" value="1"/>
</dbReference>
<evidence type="ECO:0008006" key="9">
    <source>
        <dbReference type="Google" id="ProtNLM"/>
    </source>
</evidence>
<dbReference type="InterPro" id="IPR050515">
    <property type="entry name" value="Beta-lactam/transpept"/>
</dbReference>
<keyword evidence="4" id="KW-1133">Transmembrane helix</keyword>
<comment type="similarity">
    <text evidence="2">Belongs to the transpeptidase family.</text>
</comment>
<feature type="domain" description="Penicillin-binding protein dimerisation" evidence="6">
    <location>
        <begin position="65"/>
        <end position="202"/>
    </location>
</feature>
<dbReference type="OrthoDB" id="9789078at2"/>
<sequence length="568" mass="61175">MSERSFRQTPHTSHDGSNSSRLSILLFIFIFIVLCLLARLVYLQVIKGPEFSQAAADSRTLSVNISPHRGTIYDRNGNVLATSVDAMTIYANPKEIEDVSSAAEAVASALGGDADEYAELLKQDTTFVYLKRKADMDAAEALKSEGIVGIYYIEDTKRVYPYGKVAGQVLGFVNVDDEGVSGLELYYDDILKGTPGKLVVQQGGGGIPIPGGTEVDEPAVDGQDIVVSIDIDMQSYLEKRLAEGVSTIEGEDGRAVLMDASTGELLAIASTPYFDPSNPSDSEVGSDSLKTVTQAYEPGSTFKTASMMAMLEAGVVTPDTTIFAPAELSADEYVITDAHERGDMTMTARYVIQDSSNIGTSLLVENYLGFRPLYDKIVSYGLNGQTGIDYPGEAAGYLSPDVDTWPLITKYNVTFGQGISTTPLQMARFYGALVNNGVACTPHFLISKPQIGETLQYDTEQIVENTAAIDPMISMLETVVEEGTGTGAAIDGYRVAGKTGTAEYVDEDTGVYAKSSYNLSFVGVLPDASTPLVCFVGVNEVPYERNTTEVFKDIMTEAISRYRVVQSD</sequence>
<dbReference type="SUPFAM" id="SSF56519">
    <property type="entry name" value="Penicillin binding protein dimerisation domain"/>
    <property type="match status" value="1"/>
</dbReference>
<dbReference type="Pfam" id="PF03717">
    <property type="entry name" value="PBP_dimer"/>
    <property type="match status" value="1"/>
</dbReference>
<name>K0YK66_9ACTN</name>
<proteinExistence type="inferred from homology"/>
<dbReference type="GO" id="GO:0071555">
    <property type="term" value="P:cell wall organization"/>
    <property type="evidence" value="ECO:0007669"/>
    <property type="project" value="TreeGrafter"/>
</dbReference>
<gene>
    <name evidence="7" type="ORF">HMPREF9451_01109</name>
</gene>
<keyword evidence="8" id="KW-1185">Reference proteome</keyword>
<feature type="transmembrane region" description="Helical" evidence="4">
    <location>
        <begin position="21"/>
        <end position="42"/>
    </location>
</feature>
<keyword evidence="3 4" id="KW-0472">Membrane</keyword>
<dbReference type="HOGENOM" id="CLU_009289_6_0_11"/>
<dbReference type="InterPro" id="IPR012338">
    <property type="entry name" value="Beta-lactam/transpept-like"/>
</dbReference>
<dbReference type="Pfam" id="PF00905">
    <property type="entry name" value="Transpeptidase"/>
    <property type="match status" value="1"/>
</dbReference>
<dbReference type="InterPro" id="IPR005311">
    <property type="entry name" value="PBP_dimer"/>
</dbReference>
<feature type="domain" description="Penicillin-binding protein transpeptidase" evidence="5">
    <location>
        <begin position="254"/>
        <end position="555"/>
    </location>
</feature>
<evidence type="ECO:0000256" key="2">
    <source>
        <dbReference type="ARBA" id="ARBA00007171"/>
    </source>
</evidence>